<dbReference type="PANTHER" id="PTHR10426">
    <property type="entry name" value="STRICTOSIDINE SYNTHASE-RELATED"/>
    <property type="match status" value="1"/>
</dbReference>
<name>A0A6N4QG21_9LEPT</name>
<evidence type="ECO:0000313" key="1">
    <source>
        <dbReference type="EMBL" id="TGL78789.1"/>
    </source>
</evidence>
<dbReference type="PANTHER" id="PTHR10426:SF88">
    <property type="entry name" value="ADIPOCYTE PLASMA MEMBRANE-ASSOCIATED PROTEIN HEMOMUCIN-RELATED"/>
    <property type="match status" value="1"/>
</dbReference>
<dbReference type="PROSITE" id="PS51257">
    <property type="entry name" value="PROKAR_LIPOPROTEIN"/>
    <property type="match status" value="1"/>
</dbReference>
<organism evidence="1 2">
    <name type="scientific">Leptospira yasudae</name>
    <dbReference type="NCBI Taxonomy" id="2202201"/>
    <lineage>
        <taxon>Bacteria</taxon>
        <taxon>Pseudomonadati</taxon>
        <taxon>Spirochaetota</taxon>
        <taxon>Spirochaetia</taxon>
        <taxon>Leptospirales</taxon>
        <taxon>Leptospiraceae</taxon>
        <taxon>Leptospira</taxon>
    </lineage>
</organism>
<proteinExistence type="predicted"/>
<evidence type="ECO:0000313" key="2">
    <source>
        <dbReference type="Proteomes" id="UP000297613"/>
    </source>
</evidence>
<sequence length="420" mass="46848">MRVIHKILIFISFAGLIGCNPGKIKIGEAYSIGEIPASITEVQDKQDPFVNGLKTEMVDLPGHDDLIFDWKKKIGFASGIDGWIWKLDFQTGKAEAWIKPPVNPAGMQFSDSDKNKILFCASRLGGESYDENSRVGLYEVEIETGKVRPIVTDLPKLEKEEFDKVYTISERPKYFLKNLNRTNARHFSLCNDLAISKDGNRIYISEPFERDNAAMGSGAVPEAIGLYPHGKLWMYDRKNDSISLVLNGFTFVDGILIDEFGPNEETSVIFTETTKFRIIRAFLSGKKQGTSEILFENLPGLADGLERDDQGRIWTGIIKRRSGLVNFVHKNPWIKPLILSIPQGILPISHNTGLLVIDSTGKKPLYYSLHDGSKIADISVAVPSEGRIYFPSFDKKSRGLFSLSIESLPIQDRAAASAND</sequence>
<dbReference type="InterPro" id="IPR011042">
    <property type="entry name" value="6-blade_b-propeller_TolB-like"/>
</dbReference>
<dbReference type="SUPFAM" id="SSF63829">
    <property type="entry name" value="Calcium-dependent phosphotriesterase"/>
    <property type="match status" value="1"/>
</dbReference>
<protein>
    <submittedName>
        <fullName evidence="1">SMP-30/gluconolaconase/LRE-like region</fullName>
    </submittedName>
</protein>
<reference evidence="1 2" key="1">
    <citation type="journal article" date="2019" name="PLoS Negl. Trop. Dis.">
        <title>Revisiting the worldwide diversity of Leptospira species in the environment.</title>
        <authorList>
            <person name="Vincent A.T."/>
            <person name="Schiettekatte O."/>
            <person name="Bourhy P."/>
            <person name="Veyrier F.J."/>
            <person name="Picardeau M."/>
        </authorList>
    </citation>
    <scope>NUCLEOTIDE SEQUENCE [LARGE SCALE GENOMIC DNA]</scope>
    <source>
        <strain evidence="1 2">201702445</strain>
    </source>
</reference>
<dbReference type="Gene3D" id="2.120.10.30">
    <property type="entry name" value="TolB, C-terminal domain"/>
    <property type="match status" value="1"/>
</dbReference>
<dbReference type="AlphaFoldDB" id="A0A6N4QG21"/>
<accession>A0A6N4QG21</accession>
<gene>
    <name evidence="1" type="ORF">EHQ83_19510</name>
</gene>
<comment type="caution">
    <text evidence="1">The sequence shown here is derived from an EMBL/GenBank/DDBJ whole genome shotgun (WGS) entry which is preliminary data.</text>
</comment>
<dbReference type="GO" id="GO:0016787">
    <property type="term" value="F:hydrolase activity"/>
    <property type="evidence" value="ECO:0007669"/>
    <property type="project" value="TreeGrafter"/>
</dbReference>
<dbReference type="Proteomes" id="UP000297613">
    <property type="component" value="Unassembled WGS sequence"/>
</dbReference>
<dbReference type="RefSeq" id="WP_135571219.1">
    <property type="nucleotide sequence ID" value="NZ_RQGK01000051.1"/>
</dbReference>
<dbReference type="EMBL" id="RQGM01000080">
    <property type="protein sequence ID" value="TGL78789.1"/>
    <property type="molecule type" value="Genomic_DNA"/>
</dbReference>
<dbReference type="GO" id="GO:0012505">
    <property type="term" value="C:endomembrane system"/>
    <property type="evidence" value="ECO:0007669"/>
    <property type="project" value="TreeGrafter"/>
</dbReference>